<name>A0A066WSG3_TILAU</name>
<feature type="compositionally biased region" description="Low complexity" evidence="1">
    <location>
        <begin position="576"/>
        <end position="608"/>
    </location>
</feature>
<dbReference type="InParanoid" id="A0A066WSG3"/>
<dbReference type="OrthoDB" id="5595751at2759"/>
<dbReference type="AlphaFoldDB" id="A0A066WSG3"/>
<protein>
    <recommendedName>
        <fullName evidence="2">Tetrapyrrole biosynthesis uroporphyrinogen III synthase domain-containing protein</fullName>
    </recommendedName>
</protein>
<evidence type="ECO:0000256" key="1">
    <source>
        <dbReference type="SAM" id="MobiDB-lite"/>
    </source>
</evidence>
<reference evidence="3 4" key="1">
    <citation type="submission" date="2014-05" db="EMBL/GenBank/DDBJ databases">
        <title>Draft genome sequence of a rare smut relative, Tilletiaria anomala UBC 951.</title>
        <authorList>
            <consortium name="DOE Joint Genome Institute"/>
            <person name="Toome M."/>
            <person name="Kuo A."/>
            <person name="Henrissat B."/>
            <person name="Lipzen A."/>
            <person name="Tritt A."/>
            <person name="Yoshinaga Y."/>
            <person name="Zane M."/>
            <person name="Barry K."/>
            <person name="Grigoriev I.V."/>
            <person name="Spatafora J.W."/>
            <person name="Aimea M.C."/>
        </authorList>
    </citation>
    <scope>NUCLEOTIDE SEQUENCE [LARGE SCALE GENOMIC DNA]</scope>
    <source>
        <strain evidence="3 4">UBC 951</strain>
    </source>
</reference>
<dbReference type="PANTHER" id="PTHR12390:SF0">
    <property type="entry name" value="UROPORPHYRINOGEN-III SYNTHASE"/>
    <property type="match status" value="1"/>
</dbReference>
<evidence type="ECO:0000313" key="3">
    <source>
        <dbReference type="EMBL" id="KDN53625.1"/>
    </source>
</evidence>
<dbReference type="RefSeq" id="XP_013246369.1">
    <property type="nucleotide sequence ID" value="XM_013390915.1"/>
</dbReference>
<feature type="region of interest" description="Disordered" evidence="1">
    <location>
        <begin position="513"/>
        <end position="608"/>
    </location>
</feature>
<feature type="region of interest" description="Disordered" evidence="1">
    <location>
        <begin position="818"/>
        <end position="851"/>
    </location>
</feature>
<accession>A0A066WSG3</accession>
<dbReference type="SUPFAM" id="SSF69618">
    <property type="entry name" value="HemD-like"/>
    <property type="match status" value="2"/>
</dbReference>
<dbReference type="GO" id="GO:0004852">
    <property type="term" value="F:uroporphyrinogen-III synthase activity"/>
    <property type="evidence" value="ECO:0007669"/>
    <property type="project" value="InterPro"/>
</dbReference>
<dbReference type="Gene3D" id="3.40.50.10090">
    <property type="match status" value="2"/>
</dbReference>
<dbReference type="EMBL" id="JMSN01000001">
    <property type="protein sequence ID" value="KDN53625.1"/>
    <property type="molecule type" value="Genomic_DNA"/>
</dbReference>
<dbReference type="STRING" id="1037660.A0A066WSG3"/>
<dbReference type="GO" id="GO:0006780">
    <property type="term" value="P:uroporphyrinogen III biosynthetic process"/>
    <property type="evidence" value="ECO:0007669"/>
    <property type="project" value="InterPro"/>
</dbReference>
<dbReference type="HOGENOM" id="CLU_300562_0_0_1"/>
<proteinExistence type="predicted"/>
<keyword evidence="4" id="KW-1185">Reference proteome</keyword>
<organism evidence="3 4">
    <name type="scientific">Tilletiaria anomala (strain ATCC 24038 / CBS 436.72 / UBC 951)</name>
    <dbReference type="NCBI Taxonomy" id="1037660"/>
    <lineage>
        <taxon>Eukaryota</taxon>
        <taxon>Fungi</taxon>
        <taxon>Dikarya</taxon>
        <taxon>Basidiomycota</taxon>
        <taxon>Ustilaginomycotina</taxon>
        <taxon>Exobasidiomycetes</taxon>
        <taxon>Georgefischeriales</taxon>
        <taxon>Tilletiariaceae</taxon>
        <taxon>Tilletiaria</taxon>
    </lineage>
</organism>
<dbReference type="Pfam" id="PF02602">
    <property type="entry name" value="HEM4"/>
    <property type="match status" value="1"/>
</dbReference>
<feature type="domain" description="Tetrapyrrole biosynthesis uroporphyrinogen III synthase" evidence="2">
    <location>
        <begin position="258"/>
        <end position="360"/>
    </location>
</feature>
<dbReference type="PANTHER" id="PTHR12390">
    <property type="entry name" value="UROPORPHYRINOGEN III SYNTHASE"/>
    <property type="match status" value="1"/>
</dbReference>
<gene>
    <name evidence="3" type="ORF">K437DRAFT_3752</name>
</gene>
<feature type="region of interest" description="Disordered" evidence="1">
    <location>
        <begin position="649"/>
        <end position="687"/>
    </location>
</feature>
<dbReference type="InterPro" id="IPR003754">
    <property type="entry name" value="4pyrrol_synth_uPrphyn_synth"/>
</dbReference>
<dbReference type="GeneID" id="25267420"/>
<dbReference type="Proteomes" id="UP000027361">
    <property type="component" value="Unassembled WGS sequence"/>
</dbReference>
<comment type="caution">
    <text evidence="3">The sequence shown here is derived from an EMBL/GenBank/DDBJ whole genome shotgun (WGS) entry which is preliminary data.</text>
</comment>
<dbReference type="GO" id="GO:0006782">
    <property type="term" value="P:protoporphyrinogen IX biosynthetic process"/>
    <property type="evidence" value="ECO:0007669"/>
    <property type="project" value="UniProtKB-UniPathway"/>
</dbReference>
<feature type="compositionally biased region" description="Low complexity" evidence="1">
    <location>
        <begin position="515"/>
        <end position="533"/>
    </location>
</feature>
<dbReference type="InterPro" id="IPR036108">
    <property type="entry name" value="4pyrrol_syn_uPrphyn_synt_sf"/>
</dbReference>
<dbReference type="InterPro" id="IPR039793">
    <property type="entry name" value="UROS/Hem4"/>
</dbReference>
<dbReference type="GO" id="GO:0005829">
    <property type="term" value="C:cytosol"/>
    <property type="evidence" value="ECO:0007669"/>
    <property type="project" value="TreeGrafter"/>
</dbReference>
<sequence>MTRHASVSGGTSGVLDLGMYRLSHDAISPLKAGAGSLPDFNASDVAASGAVGPLNMNALPVPPPPLSILLFRTPIPSSEGTDPYHDAFGSFCLPSFPMSALESGSSTPLPPPINPNTLSGPMDRSGAEILKSALNLSTTGRRRGRWIVDDPTLTTHHLMSKDGDEVKLLNRLTEMTGGNQVITNALMDDAIEYCVSSIPILTTSHVNLQELVERMINGTHVVLPQYPLETGSAFHAAHENENGATSTPQSGDVQAKQRVFKQQMRYRGVIVTSQRAADAWVKAARMAANRLIEEASARGESHTTPPLTLWPRIPFFAVGPATANALKNAAITLPTPFRPRLVLGGVATGTGESLANYVIKHFADGPGSRPPGYCSPGNRSPVLTRSTILDGKSGADISIEGEEAQYTGPPPIEPLLILTGDKNLPTIRNMLSTVRRPRPTKEDGSAGCLTEPATTTVAPAAGAAADTKPLGRRMISMPKSKELWEMSPIPFEELQVYETSEDPEFDAHLRSFEQSLPPGSSRPNSRRPSASESDGGGTNTGLLSALSGPPPNMLSAAISGAASGSPGTTALQALDPSAPAASSGSAGGSSIPASEGSISTPSSASVSRRSSIKAKILAERLNVVNKGVLANGLPSPLMSGAPLEGSASALAPGVTSTPLGGASTAPGTHPGPGARERAQMNGSAVGPGGSIMMPAAVHATPAFLQAAGGEEATMLGLQQKADVGAMPVAASESSSAVGSATHVPGTDNSATGASVLCTLHEPTMPSPLLGKSLHPSNSQAFVSSALSLEPIAASDYPIPGVVGAGICSGNSSGSGNINGTGAANSPSSGGSWNVTPGGYRASGSAPSQAHENKLGTLDEDSALTDEALLEHAITAQQNRVAQSHKPDWIVFFSPSGVQYALPHLRCRKWIPPEPPAEAEPPPIDAKPGAGSKYPRIAVLGPTTKSWVRHNLHILPDAVAASPAPTELREAINLVEKKRRIERMKQLLEEKENVNEK</sequence>
<dbReference type="UniPathway" id="UPA00251">
    <property type="reaction ID" value="UER00320"/>
</dbReference>
<evidence type="ECO:0000313" key="4">
    <source>
        <dbReference type="Proteomes" id="UP000027361"/>
    </source>
</evidence>
<feature type="compositionally biased region" description="Low complexity" evidence="1">
    <location>
        <begin position="555"/>
        <end position="565"/>
    </location>
</feature>
<evidence type="ECO:0000259" key="2">
    <source>
        <dbReference type="Pfam" id="PF02602"/>
    </source>
</evidence>